<accession>A0A0R0ADR9</accession>
<dbReference type="Proteomes" id="UP000050836">
    <property type="component" value="Unassembled WGS sequence"/>
</dbReference>
<protein>
    <recommendedName>
        <fullName evidence="4">DnaT DNA-binding domain-containing protein</fullName>
    </recommendedName>
</protein>
<dbReference type="AlphaFoldDB" id="A0A0R0ADR9"/>
<proteinExistence type="predicted"/>
<dbReference type="EMBL" id="LLXS01000048">
    <property type="protein sequence ID" value="KRG39112.1"/>
    <property type="molecule type" value="Genomic_DNA"/>
</dbReference>
<evidence type="ECO:0000256" key="1">
    <source>
        <dbReference type="SAM" id="MobiDB-lite"/>
    </source>
</evidence>
<feature type="compositionally biased region" description="Basic and acidic residues" evidence="1">
    <location>
        <begin position="102"/>
        <end position="141"/>
    </location>
</feature>
<evidence type="ECO:0000313" key="3">
    <source>
        <dbReference type="Proteomes" id="UP000050836"/>
    </source>
</evidence>
<evidence type="ECO:0008006" key="4">
    <source>
        <dbReference type="Google" id="ProtNLM"/>
    </source>
</evidence>
<feature type="compositionally biased region" description="Basic and acidic residues" evidence="1">
    <location>
        <begin position="79"/>
        <end position="89"/>
    </location>
</feature>
<keyword evidence="3" id="KW-1185">Reference proteome</keyword>
<evidence type="ECO:0000313" key="2">
    <source>
        <dbReference type="EMBL" id="KRG39112.1"/>
    </source>
</evidence>
<gene>
    <name evidence="2" type="ORF">ARC78_14940</name>
</gene>
<reference evidence="2 3" key="1">
    <citation type="submission" date="2015-10" db="EMBL/GenBank/DDBJ databases">
        <title>Genome sequencing and analysis of members of genus Stenotrophomonas.</title>
        <authorList>
            <person name="Patil P.P."/>
            <person name="Midha S."/>
            <person name="Patil P.B."/>
        </authorList>
    </citation>
    <scope>NUCLEOTIDE SEQUENCE [LARGE SCALE GENOMIC DNA]</scope>
    <source>
        <strain evidence="2 3">JCM 9942</strain>
    </source>
</reference>
<sequence length="268" mass="30811">MPHDPKWRTIARHSGQPISLVQAVYLHLLVDASRNVTRGHASVTNEDLASALDCDESQIDAVLGAMQGRVLEGMAISGWEKRQPKREDAGNSETRAKTASQRKREQRERDRESRNVTQCHDESRNVTTDKDKDKDTERAEEANASLSAASQRDDDSAPDDDNSEQPGRVACPHQQIVSLYHEVLPELRQVRDWNETRRRLLGRRWSEQPARQDLEWWRGFFGYVRESDFLMGKTIGRDGRPFDCDLEWLVRPTNFAKVIEGKYENDRA</sequence>
<feature type="region of interest" description="Disordered" evidence="1">
    <location>
        <begin position="77"/>
        <end position="169"/>
    </location>
</feature>
<name>A0A0R0ADR9_9GAMM</name>
<organism evidence="2 3">
    <name type="scientific">Stenotrophomonas pictorum JCM 9942</name>
    <dbReference type="NCBI Taxonomy" id="1236960"/>
    <lineage>
        <taxon>Bacteria</taxon>
        <taxon>Pseudomonadati</taxon>
        <taxon>Pseudomonadota</taxon>
        <taxon>Gammaproteobacteria</taxon>
        <taxon>Lysobacterales</taxon>
        <taxon>Lysobacteraceae</taxon>
        <taxon>Stenotrophomonas</taxon>
    </lineage>
</organism>
<comment type="caution">
    <text evidence="2">The sequence shown here is derived from an EMBL/GenBank/DDBJ whole genome shotgun (WGS) entry which is preliminary data.</text>
</comment>